<keyword evidence="3" id="KW-1185">Reference proteome</keyword>
<organism evidence="2 3">
    <name type="scientific">Peptostreptococcus russellii</name>
    <dbReference type="NCBI Taxonomy" id="215200"/>
    <lineage>
        <taxon>Bacteria</taxon>
        <taxon>Bacillati</taxon>
        <taxon>Bacillota</taxon>
        <taxon>Clostridia</taxon>
        <taxon>Peptostreptococcales</taxon>
        <taxon>Peptostreptococcaceae</taxon>
        <taxon>Peptostreptococcus</taxon>
    </lineage>
</organism>
<protein>
    <submittedName>
        <fullName evidence="2">DNA binding domain-containing protein, excisionase family</fullName>
    </submittedName>
</protein>
<dbReference type="InterPro" id="IPR010093">
    <property type="entry name" value="SinI_DNA-bd"/>
</dbReference>
<dbReference type="RefSeq" id="WP_091976259.1">
    <property type="nucleotide sequence ID" value="NZ_CAUWDX010000012.1"/>
</dbReference>
<gene>
    <name evidence="2" type="ORF">SAMN05216454_1484</name>
</gene>
<sequence length="76" mass="9038">MKVYTVEELAEKLGTSKNYVYNLRKAGLLKFMKLGRWKVREQDVEEFLEWAVGKDVTDPFNVIELENQQEESRVDR</sequence>
<dbReference type="AlphaFoldDB" id="A0A1H8KX56"/>
<dbReference type="InterPro" id="IPR041657">
    <property type="entry name" value="HTH_17"/>
</dbReference>
<dbReference type="OrthoDB" id="2083128at2"/>
<evidence type="ECO:0000259" key="1">
    <source>
        <dbReference type="Pfam" id="PF12728"/>
    </source>
</evidence>
<accession>A0A1H8KX56</accession>
<feature type="domain" description="Helix-turn-helix" evidence="1">
    <location>
        <begin position="3"/>
        <end position="49"/>
    </location>
</feature>
<dbReference type="GO" id="GO:0003677">
    <property type="term" value="F:DNA binding"/>
    <property type="evidence" value="ECO:0007669"/>
    <property type="project" value="InterPro"/>
</dbReference>
<proteinExistence type="predicted"/>
<evidence type="ECO:0000313" key="2">
    <source>
        <dbReference type="EMBL" id="SEN96988.1"/>
    </source>
</evidence>
<name>A0A1H8KX56_9FIRM</name>
<reference evidence="2 3" key="1">
    <citation type="submission" date="2016-10" db="EMBL/GenBank/DDBJ databases">
        <authorList>
            <person name="de Groot N.N."/>
        </authorList>
    </citation>
    <scope>NUCLEOTIDE SEQUENCE [LARGE SCALE GENOMIC DNA]</scope>
    <source>
        <strain evidence="2 3">Calf135</strain>
    </source>
</reference>
<dbReference type="InterPro" id="IPR009061">
    <property type="entry name" value="DNA-bd_dom_put_sf"/>
</dbReference>
<dbReference type="STRING" id="215200.SAMN05216454_1484"/>
<evidence type="ECO:0000313" key="3">
    <source>
        <dbReference type="Proteomes" id="UP000199512"/>
    </source>
</evidence>
<dbReference type="SUPFAM" id="SSF46955">
    <property type="entry name" value="Putative DNA-binding domain"/>
    <property type="match status" value="1"/>
</dbReference>
<dbReference type="Proteomes" id="UP000199512">
    <property type="component" value="Unassembled WGS sequence"/>
</dbReference>
<dbReference type="Pfam" id="PF12728">
    <property type="entry name" value="HTH_17"/>
    <property type="match status" value="1"/>
</dbReference>
<dbReference type="NCBIfam" id="TIGR01764">
    <property type="entry name" value="excise"/>
    <property type="match status" value="1"/>
</dbReference>
<dbReference type="EMBL" id="FODF01000048">
    <property type="protein sequence ID" value="SEN96988.1"/>
    <property type="molecule type" value="Genomic_DNA"/>
</dbReference>